<dbReference type="InterPro" id="IPR036286">
    <property type="entry name" value="LexA/Signal_pep-like_sf"/>
</dbReference>
<evidence type="ECO:0000256" key="1">
    <source>
        <dbReference type="ARBA" id="ARBA00009370"/>
    </source>
</evidence>
<evidence type="ECO:0000259" key="4">
    <source>
        <dbReference type="Pfam" id="PF10502"/>
    </source>
</evidence>
<dbReference type="GO" id="GO:0006465">
    <property type="term" value="P:signal peptide processing"/>
    <property type="evidence" value="ECO:0007669"/>
    <property type="project" value="InterPro"/>
</dbReference>
<dbReference type="PRINTS" id="PR00727">
    <property type="entry name" value="LEADERPTASE"/>
</dbReference>
<comment type="similarity">
    <text evidence="1">Belongs to the peptidase S26 family.</text>
</comment>
<dbReference type="PROSITE" id="PS00760">
    <property type="entry name" value="SPASE_I_2"/>
    <property type="match status" value="1"/>
</dbReference>
<dbReference type="GO" id="GO:0016020">
    <property type="term" value="C:membrane"/>
    <property type="evidence" value="ECO:0007669"/>
    <property type="project" value="InterPro"/>
</dbReference>
<feature type="domain" description="Peptidase S26" evidence="4">
    <location>
        <begin position="12"/>
        <end position="152"/>
    </location>
</feature>
<proteinExistence type="inferred from homology"/>
<dbReference type="InterPro" id="IPR019533">
    <property type="entry name" value="Peptidase_S26"/>
</dbReference>
<gene>
    <name evidence="5" type="ORF">METZ01_LOCUS377199</name>
</gene>
<dbReference type="InterPro" id="IPR019757">
    <property type="entry name" value="Pept_S26A_signal_pept_1_Lys-AS"/>
</dbReference>
<dbReference type="InterPro" id="IPR000223">
    <property type="entry name" value="Pept_S26A_signal_pept_1"/>
</dbReference>
<feature type="non-terminal residue" evidence="5">
    <location>
        <position position="1"/>
    </location>
</feature>
<dbReference type="SUPFAM" id="SSF51306">
    <property type="entry name" value="LexA/Signal peptidase"/>
    <property type="match status" value="1"/>
</dbReference>
<feature type="region of interest" description="Disordered" evidence="3">
    <location>
        <begin position="98"/>
        <end position="117"/>
    </location>
</feature>
<dbReference type="NCBIfam" id="TIGR02227">
    <property type="entry name" value="sigpep_I_bact"/>
    <property type="match status" value="1"/>
</dbReference>
<dbReference type="AlphaFoldDB" id="A0A382TRH7"/>
<dbReference type="GO" id="GO:0004252">
    <property type="term" value="F:serine-type endopeptidase activity"/>
    <property type="evidence" value="ECO:0007669"/>
    <property type="project" value="InterPro"/>
</dbReference>
<evidence type="ECO:0000313" key="5">
    <source>
        <dbReference type="EMBL" id="SVD24345.1"/>
    </source>
</evidence>
<reference evidence="5" key="1">
    <citation type="submission" date="2018-05" db="EMBL/GenBank/DDBJ databases">
        <authorList>
            <person name="Lanie J.A."/>
            <person name="Ng W.-L."/>
            <person name="Kazmierczak K.M."/>
            <person name="Andrzejewski T.M."/>
            <person name="Davidsen T.M."/>
            <person name="Wayne K.J."/>
            <person name="Tettelin H."/>
            <person name="Glass J.I."/>
            <person name="Rusch D."/>
            <person name="Podicherti R."/>
            <person name="Tsui H.-C.T."/>
            <person name="Winkler M.E."/>
        </authorList>
    </citation>
    <scope>NUCLEOTIDE SEQUENCE</scope>
</reference>
<protein>
    <recommendedName>
        <fullName evidence="4">Peptidase S26 domain-containing protein</fullName>
    </recommendedName>
</protein>
<sequence>RQLDIPTRSSIGEDKYYIKRLVGEPGDEMEIRVPDSIFTNGTDLRGGTPGILYRNAKPIEGVDAFRMNRERVENLAQNPQAENTTKYPGYRADGLLSNKSPLRVPRKTDPTNPTGQNFYLAMGDNSPNSLDGRMWGFVPEQQIVGRALFVYYPFTKHWGLSK</sequence>
<name>A0A382TRH7_9ZZZZ</name>
<accession>A0A382TRH7</accession>
<keyword evidence="2" id="KW-0378">Hydrolase</keyword>
<dbReference type="PANTHER" id="PTHR43390">
    <property type="entry name" value="SIGNAL PEPTIDASE I"/>
    <property type="match status" value="1"/>
</dbReference>
<dbReference type="CDD" id="cd06530">
    <property type="entry name" value="S26_SPase_I"/>
    <property type="match status" value="1"/>
</dbReference>
<dbReference type="Pfam" id="PF10502">
    <property type="entry name" value="Peptidase_S26"/>
    <property type="match status" value="1"/>
</dbReference>
<dbReference type="EMBL" id="UINC01138421">
    <property type="protein sequence ID" value="SVD24345.1"/>
    <property type="molecule type" value="Genomic_DNA"/>
</dbReference>
<evidence type="ECO:0000256" key="3">
    <source>
        <dbReference type="SAM" id="MobiDB-lite"/>
    </source>
</evidence>
<evidence type="ECO:0000256" key="2">
    <source>
        <dbReference type="ARBA" id="ARBA00022801"/>
    </source>
</evidence>
<organism evidence="5">
    <name type="scientific">marine metagenome</name>
    <dbReference type="NCBI Taxonomy" id="408172"/>
    <lineage>
        <taxon>unclassified sequences</taxon>
        <taxon>metagenomes</taxon>
        <taxon>ecological metagenomes</taxon>
    </lineage>
</organism>
<dbReference type="Gene3D" id="2.10.109.10">
    <property type="entry name" value="Umud Fragment, subunit A"/>
    <property type="match status" value="1"/>
</dbReference>
<dbReference type="PANTHER" id="PTHR43390:SF1">
    <property type="entry name" value="CHLOROPLAST PROCESSING PEPTIDASE"/>
    <property type="match status" value="1"/>
</dbReference>